<comment type="caution">
    <text evidence="5">The sequence shown here is derived from an EMBL/GenBank/DDBJ whole genome shotgun (WGS) entry which is preliminary data.</text>
</comment>
<accession>A0A0J7XMW3</accession>
<dbReference type="SUPFAM" id="SSF54637">
    <property type="entry name" value="Thioesterase/thiol ester dehydrase-isomerase"/>
    <property type="match status" value="2"/>
</dbReference>
<keyword evidence="2" id="KW-0378">Hydrolase</keyword>
<dbReference type="InterPro" id="IPR025652">
    <property type="entry name" value="TesB_C"/>
</dbReference>
<evidence type="ECO:0000313" key="6">
    <source>
        <dbReference type="Proteomes" id="UP000052232"/>
    </source>
</evidence>
<dbReference type="InterPro" id="IPR042171">
    <property type="entry name" value="Acyl-CoA_hotdog"/>
</dbReference>
<dbReference type="STRING" id="1420583.V473_20360"/>
<evidence type="ECO:0000256" key="2">
    <source>
        <dbReference type="ARBA" id="ARBA00022801"/>
    </source>
</evidence>
<dbReference type="PATRIC" id="fig|1420583.3.peg.3881"/>
<comment type="similarity">
    <text evidence="1">Belongs to the C/M/P thioester hydrolase family.</text>
</comment>
<organism evidence="5 6">
    <name type="scientific">Sphingobium cupriresistens LL01</name>
    <dbReference type="NCBI Taxonomy" id="1420583"/>
    <lineage>
        <taxon>Bacteria</taxon>
        <taxon>Pseudomonadati</taxon>
        <taxon>Pseudomonadota</taxon>
        <taxon>Alphaproteobacteria</taxon>
        <taxon>Sphingomonadales</taxon>
        <taxon>Sphingomonadaceae</taxon>
        <taxon>Sphingobium</taxon>
    </lineage>
</organism>
<evidence type="ECO:0000256" key="1">
    <source>
        <dbReference type="ARBA" id="ARBA00006538"/>
    </source>
</evidence>
<dbReference type="GO" id="GO:0005829">
    <property type="term" value="C:cytosol"/>
    <property type="evidence" value="ECO:0007669"/>
    <property type="project" value="TreeGrafter"/>
</dbReference>
<name>A0A0J7XMW3_9SPHN</name>
<sequence length="282" mass="30868">MNNRAGRHEAGRSMSRSLVDILTLERSGPDNFRGWAANPDAPRIFGGSVVAQALMAAAATVDGRACHSLHAYFIHPGDGTRPILFEVDRARDGGMFATRRVVALQDGRQILNMAASFQATATGLFDHQHAMPADVPGVDALSDDDLRGAAIGLQLRNSCLPRPGMTADVRPPHHAMWFRSRLPLGDDPAMHQAALAYASDYPQLPTIVQPHPVTWRTPGFQFTSLDHSLWFHRPFDFTRWHLCSLDTPISAGERGLSRGTIYDVDGLLVASVAQEAMIRMRG</sequence>
<dbReference type="GO" id="GO:0006637">
    <property type="term" value="P:acyl-CoA metabolic process"/>
    <property type="evidence" value="ECO:0007669"/>
    <property type="project" value="InterPro"/>
</dbReference>
<dbReference type="InterPro" id="IPR029069">
    <property type="entry name" value="HotDog_dom_sf"/>
</dbReference>
<dbReference type="CDD" id="cd03445">
    <property type="entry name" value="Thioesterase_II_repeat2"/>
    <property type="match status" value="1"/>
</dbReference>
<dbReference type="Pfam" id="PF13622">
    <property type="entry name" value="4HBT_3"/>
    <property type="match status" value="1"/>
</dbReference>
<dbReference type="GO" id="GO:0047617">
    <property type="term" value="F:fatty acyl-CoA hydrolase activity"/>
    <property type="evidence" value="ECO:0007669"/>
    <property type="project" value="InterPro"/>
</dbReference>
<dbReference type="Proteomes" id="UP000052232">
    <property type="component" value="Unassembled WGS sequence"/>
</dbReference>
<dbReference type="InterPro" id="IPR049449">
    <property type="entry name" value="TesB_ACOT8-like_N"/>
</dbReference>
<reference evidence="5 6" key="1">
    <citation type="journal article" date="2015" name="G3 (Bethesda)">
        <title>Insights into Ongoing Evolution of the Hexachlorocyclohexane Catabolic Pathway from Comparative Genomics of Ten Sphingomonadaceae Strains.</title>
        <authorList>
            <person name="Pearce S.L."/>
            <person name="Oakeshott J.G."/>
            <person name="Pandey G."/>
        </authorList>
    </citation>
    <scope>NUCLEOTIDE SEQUENCE [LARGE SCALE GENOMIC DNA]</scope>
    <source>
        <strain evidence="5 6">LL01</strain>
    </source>
</reference>
<dbReference type="AlphaFoldDB" id="A0A0J7XMW3"/>
<gene>
    <name evidence="5" type="ORF">V473_20360</name>
</gene>
<dbReference type="GO" id="GO:0009062">
    <property type="term" value="P:fatty acid catabolic process"/>
    <property type="evidence" value="ECO:0007669"/>
    <property type="project" value="TreeGrafter"/>
</dbReference>
<feature type="domain" description="Acyl-CoA thioesterase-like N-terminal HotDog" evidence="4">
    <location>
        <begin position="41"/>
        <end position="118"/>
    </location>
</feature>
<evidence type="ECO:0000259" key="4">
    <source>
        <dbReference type="Pfam" id="PF13622"/>
    </source>
</evidence>
<keyword evidence="6" id="KW-1185">Reference proteome</keyword>
<evidence type="ECO:0000259" key="3">
    <source>
        <dbReference type="Pfam" id="PF02551"/>
    </source>
</evidence>
<dbReference type="Gene3D" id="2.40.160.210">
    <property type="entry name" value="Acyl-CoA thioesterase, double hotdog domain"/>
    <property type="match status" value="1"/>
</dbReference>
<dbReference type="CDD" id="cd03444">
    <property type="entry name" value="Thioesterase_II_repeat1"/>
    <property type="match status" value="1"/>
</dbReference>
<protein>
    <submittedName>
        <fullName evidence="5">Acyl-CoA thioesterase</fullName>
    </submittedName>
</protein>
<evidence type="ECO:0000313" key="5">
    <source>
        <dbReference type="EMBL" id="KMS53306.1"/>
    </source>
</evidence>
<proteinExistence type="inferred from homology"/>
<dbReference type="PANTHER" id="PTHR11066:SF34">
    <property type="entry name" value="ACYL-COENZYME A THIOESTERASE 8"/>
    <property type="match status" value="1"/>
</dbReference>
<feature type="domain" description="Acyl-CoA thioesterase 2 C-terminal" evidence="3">
    <location>
        <begin position="173"/>
        <end position="275"/>
    </location>
</feature>
<dbReference type="InterPro" id="IPR003703">
    <property type="entry name" value="Acyl_CoA_thio"/>
</dbReference>
<dbReference type="PANTHER" id="PTHR11066">
    <property type="entry name" value="ACYL-COA THIOESTERASE"/>
    <property type="match status" value="1"/>
</dbReference>
<dbReference type="Pfam" id="PF02551">
    <property type="entry name" value="Acyl_CoA_thio"/>
    <property type="match status" value="1"/>
</dbReference>
<dbReference type="EMBL" id="JACT01000005">
    <property type="protein sequence ID" value="KMS53306.1"/>
    <property type="molecule type" value="Genomic_DNA"/>
</dbReference>